<evidence type="ECO:0000313" key="11">
    <source>
        <dbReference type="EMBL" id="SUB74279.1"/>
    </source>
</evidence>
<dbReference type="Proteomes" id="UP000254777">
    <property type="component" value="Unassembled WGS sequence"/>
</dbReference>
<dbReference type="AlphaFoldDB" id="A0A379D8T5"/>
<gene>
    <name evidence="11" type="primary">yusV</name>
    <name evidence="11" type="ORF">NCTC11088_00009</name>
</gene>
<dbReference type="GO" id="GO:0005524">
    <property type="term" value="F:ATP binding"/>
    <property type="evidence" value="ECO:0007669"/>
    <property type="project" value="UniProtKB-KW"/>
</dbReference>
<keyword evidence="8" id="KW-0406">Ion transport</keyword>
<dbReference type="EMBL" id="UGTH01000001">
    <property type="protein sequence ID" value="SUB74279.1"/>
    <property type="molecule type" value="Genomic_DNA"/>
</dbReference>
<evidence type="ECO:0000256" key="3">
    <source>
        <dbReference type="ARBA" id="ARBA00022475"/>
    </source>
</evidence>
<dbReference type="Pfam" id="PF00005">
    <property type="entry name" value="ABC_tran"/>
    <property type="match status" value="1"/>
</dbReference>
<dbReference type="PANTHER" id="PTHR42771">
    <property type="entry name" value="IRON(3+)-HYDROXAMATE IMPORT ATP-BINDING PROTEIN FHUC"/>
    <property type="match status" value="1"/>
</dbReference>
<keyword evidence="6 11" id="KW-0067">ATP-binding</keyword>
<dbReference type="Gene3D" id="3.40.50.300">
    <property type="entry name" value="P-loop containing nucleotide triphosphate hydrolases"/>
    <property type="match status" value="1"/>
</dbReference>
<comment type="subcellular location">
    <subcellularLocation>
        <location evidence="1">Cell membrane</location>
        <topology evidence="1">Peripheral membrane protein</topology>
    </subcellularLocation>
</comment>
<evidence type="ECO:0000256" key="5">
    <source>
        <dbReference type="ARBA" id="ARBA00022741"/>
    </source>
</evidence>
<dbReference type="SMART" id="SM00382">
    <property type="entry name" value="AAA"/>
    <property type="match status" value="1"/>
</dbReference>
<evidence type="ECO:0000313" key="12">
    <source>
        <dbReference type="Proteomes" id="UP000254777"/>
    </source>
</evidence>
<evidence type="ECO:0000256" key="2">
    <source>
        <dbReference type="ARBA" id="ARBA00022448"/>
    </source>
</evidence>
<organism evidence="11 12">
    <name type="scientific">Peptoniphilus indolicus</name>
    <dbReference type="NCBI Taxonomy" id="33030"/>
    <lineage>
        <taxon>Bacteria</taxon>
        <taxon>Bacillati</taxon>
        <taxon>Bacillota</taxon>
        <taxon>Tissierellia</taxon>
        <taxon>Tissierellales</taxon>
        <taxon>Peptoniphilaceae</taxon>
        <taxon>Peptoniphilus</taxon>
    </lineage>
</organism>
<dbReference type="InterPro" id="IPR027417">
    <property type="entry name" value="P-loop_NTPase"/>
</dbReference>
<dbReference type="GO" id="GO:0006826">
    <property type="term" value="P:iron ion transport"/>
    <property type="evidence" value="ECO:0007669"/>
    <property type="project" value="UniProtKB-KW"/>
</dbReference>
<dbReference type="PROSITE" id="PS50893">
    <property type="entry name" value="ABC_TRANSPORTER_2"/>
    <property type="match status" value="1"/>
</dbReference>
<accession>A0A379D8T5</accession>
<dbReference type="InterPro" id="IPR051535">
    <property type="entry name" value="Siderophore_ABC-ATPase"/>
</dbReference>
<keyword evidence="7" id="KW-0408">Iron</keyword>
<protein>
    <submittedName>
        <fullName evidence="11">Probable siderophore transport system ATP-binding protein YusV</fullName>
    </submittedName>
</protein>
<evidence type="ECO:0000256" key="6">
    <source>
        <dbReference type="ARBA" id="ARBA00022840"/>
    </source>
</evidence>
<evidence type="ECO:0000256" key="4">
    <source>
        <dbReference type="ARBA" id="ARBA00022496"/>
    </source>
</evidence>
<dbReference type="FunFam" id="3.40.50.300:FF:000134">
    <property type="entry name" value="Iron-enterobactin ABC transporter ATP-binding protein"/>
    <property type="match status" value="1"/>
</dbReference>
<dbReference type="GO" id="GO:0016887">
    <property type="term" value="F:ATP hydrolysis activity"/>
    <property type="evidence" value="ECO:0007669"/>
    <property type="project" value="InterPro"/>
</dbReference>
<keyword evidence="9" id="KW-0472">Membrane</keyword>
<dbReference type="PANTHER" id="PTHR42771:SF10">
    <property type="entry name" value="FERRICHROME TRANSPORT ATP-BINDING PROTEIN FHUC"/>
    <property type="match status" value="1"/>
</dbReference>
<dbReference type="SUPFAM" id="SSF52540">
    <property type="entry name" value="P-loop containing nucleoside triphosphate hydrolases"/>
    <property type="match status" value="1"/>
</dbReference>
<dbReference type="GO" id="GO:0005886">
    <property type="term" value="C:plasma membrane"/>
    <property type="evidence" value="ECO:0007669"/>
    <property type="project" value="UniProtKB-SubCell"/>
</dbReference>
<sequence>MEIKHLFFAYTKENIIKDLSLNFKQGKITILLGSNGCGKSTLFKLCTRNLKPKMGTIRLDGKNISDINRKDFAKKVAIVKQKNRLDSDIKVEELVSYGRNPYLPFMARLTEKDYQKIDEAIKLCGLEEIRDKKVNLLSGGQTQRVWIAMAIAQDSDILFLDEPTTYLDIKYQIEILNLVKRLNKNLNKTIIMVLHDINQSIKYADEIVGMYKGKIVFNGKPKETLTEENISKIFDTKLKLAQLEGETIVLAREN</sequence>
<evidence type="ECO:0000259" key="10">
    <source>
        <dbReference type="PROSITE" id="PS50893"/>
    </source>
</evidence>
<dbReference type="InterPro" id="IPR003439">
    <property type="entry name" value="ABC_transporter-like_ATP-bd"/>
</dbReference>
<evidence type="ECO:0000256" key="9">
    <source>
        <dbReference type="ARBA" id="ARBA00023136"/>
    </source>
</evidence>
<keyword evidence="3" id="KW-1003">Cell membrane</keyword>
<dbReference type="InterPro" id="IPR003593">
    <property type="entry name" value="AAA+_ATPase"/>
</dbReference>
<name>A0A379D8T5_9FIRM</name>
<evidence type="ECO:0000256" key="1">
    <source>
        <dbReference type="ARBA" id="ARBA00004202"/>
    </source>
</evidence>
<keyword evidence="4" id="KW-0410">Iron transport</keyword>
<feature type="domain" description="ABC transporter" evidence="10">
    <location>
        <begin position="1"/>
        <end position="237"/>
    </location>
</feature>
<keyword evidence="2" id="KW-0813">Transport</keyword>
<evidence type="ECO:0000256" key="7">
    <source>
        <dbReference type="ARBA" id="ARBA00023004"/>
    </source>
</evidence>
<proteinExistence type="predicted"/>
<dbReference type="CDD" id="cd03214">
    <property type="entry name" value="ABC_Iron-Siderophores_B12_Hemin"/>
    <property type="match status" value="1"/>
</dbReference>
<keyword evidence="5" id="KW-0547">Nucleotide-binding</keyword>
<dbReference type="RefSeq" id="WP_040552856.1">
    <property type="nucleotide sequence ID" value="NZ_UGTH01000001.1"/>
</dbReference>
<reference evidence="11 12" key="1">
    <citation type="submission" date="2018-06" db="EMBL/GenBank/DDBJ databases">
        <authorList>
            <consortium name="Pathogen Informatics"/>
            <person name="Doyle S."/>
        </authorList>
    </citation>
    <scope>NUCLEOTIDE SEQUENCE [LARGE SCALE GENOMIC DNA]</scope>
    <source>
        <strain evidence="11 12">NCTC11088</strain>
    </source>
</reference>
<evidence type="ECO:0000256" key="8">
    <source>
        <dbReference type="ARBA" id="ARBA00023065"/>
    </source>
</evidence>